<evidence type="ECO:0000313" key="10">
    <source>
        <dbReference type="EMBL" id="EFW14007.1"/>
    </source>
</evidence>
<feature type="transmembrane region" description="Helical" evidence="9">
    <location>
        <begin position="126"/>
        <end position="148"/>
    </location>
</feature>
<sequence length="190" mass="22059">MVTHGWETYFQYHPEAEIQTTLEDNPKFLKQCVRWSRSNWRSNLTTLFQEHVVWFRQPWSTYAVFLTTLSPPAFIGDLSLILFLYKGTEGWSGETRTLAMQALLLWMFVSKFIKLLGHYIRYPADFLLLPVSILFGYLHGIIKVYAAFTLNVTTWGSREGADVSDTDRMKEKPDYDNSSFSKARLLAAPQ</sequence>
<evidence type="ECO:0008006" key="12">
    <source>
        <dbReference type="Google" id="ProtNLM"/>
    </source>
</evidence>
<feature type="transmembrane region" description="Helical" evidence="9">
    <location>
        <begin position="62"/>
        <end position="85"/>
    </location>
</feature>
<evidence type="ECO:0000256" key="7">
    <source>
        <dbReference type="ARBA" id="ARBA00023180"/>
    </source>
</evidence>
<reference evidence="11" key="1">
    <citation type="journal article" date="2010" name="Genome Res.">
        <title>Population genomic sequencing of Coccidioides fungi reveals recent hybridization and transposon control.</title>
        <authorList>
            <person name="Neafsey D.E."/>
            <person name="Barker B.M."/>
            <person name="Sharpton T.J."/>
            <person name="Stajich J.E."/>
            <person name="Park D.J."/>
            <person name="Whiston E."/>
            <person name="Hung C.-Y."/>
            <person name="McMahan C."/>
            <person name="White J."/>
            <person name="Sykes S."/>
            <person name="Heiman D."/>
            <person name="Young S."/>
            <person name="Zeng Q."/>
            <person name="Abouelleil A."/>
            <person name="Aftuck L."/>
            <person name="Bessette D."/>
            <person name="Brown A."/>
            <person name="FitzGerald M."/>
            <person name="Lui A."/>
            <person name="Macdonald J.P."/>
            <person name="Priest M."/>
            <person name="Orbach M.J."/>
            <person name="Galgiani J.N."/>
            <person name="Kirkland T.N."/>
            <person name="Cole G.T."/>
            <person name="Birren B.W."/>
            <person name="Henn M.R."/>
            <person name="Taylor J.W."/>
            <person name="Rounsley S.D."/>
        </authorList>
    </citation>
    <scope>NUCLEOTIDE SEQUENCE [LARGE SCALE GENOMIC DNA]</scope>
    <source>
        <strain evidence="11">RMSCC 757 / Silveira</strain>
    </source>
</reference>
<feature type="transmembrane region" description="Helical" evidence="9">
    <location>
        <begin position="97"/>
        <end position="120"/>
    </location>
</feature>
<keyword evidence="6 9" id="KW-0472">Membrane</keyword>
<dbReference type="Proteomes" id="UP000002497">
    <property type="component" value="Unassembled WGS sequence"/>
</dbReference>
<organism evidence="11">
    <name type="scientific">Coccidioides posadasii (strain RMSCC 757 / Silveira)</name>
    <name type="common">Valley fever fungus</name>
    <dbReference type="NCBI Taxonomy" id="443226"/>
    <lineage>
        <taxon>Eukaryota</taxon>
        <taxon>Fungi</taxon>
        <taxon>Dikarya</taxon>
        <taxon>Ascomycota</taxon>
        <taxon>Pezizomycotina</taxon>
        <taxon>Eurotiomycetes</taxon>
        <taxon>Eurotiomycetidae</taxon>
        <taxon>Onygenales</taxon>
        <taxon>Onygenaceae</taxon>
        <taxon>Coccidioides</taxon>
    </lineage>
</organism>
<gene>
    <name evidence="10" type="ORF">CPSG_09374</name>
</gene>
<evidence type="ECO:0000256" key="4">
    <source>
        <dbReference type="ARBA" id="ARBA00022692"/>
    </source>
</evidence>
<evidence type="ECO:0000313" key="11">
    <source>
        <dbReference type="Proteomes" id="UP000002497"/>
    </source>
</evidence>
<evidence type="ECO:0000256" key="9">
    <source>
        <dbReference type="SAM" id="Phobius"/>
    </source>
</evidence>
<evidence type="ECO:0000256" key="2">
    <source>
        <dbReference type="ARBA" id="ARBA00022676"/>
    </source>
</evidence>
<feature type="compositionally biased region" description="Basic and acidic residues" evidence="8">
    <location>
        <begin position="160"/>
        <end position="175"/>
    </location>
</feature>
<dbReference type="VEuPathDB" id="FungiDB:CPSG_09374"/>
<keyword evidence="5 9" id="KW-1133">Transmembrane helix</keyword>
<dbReference type="VEuPathDB" id="FungiDB:D8B26_004088"/>
<evidence type="ECO:0000256" key="8">
    <source>
        <dbReference type="SAM" id="MobiDB-lite"/>
    </source>
</evidence>
<keyword evidence="2" id="KW-0328">Glycosyltransferase</keyword>
<dbReference type="GO" id="GO:0016020">
    <property type="term" value="C:membrane"/>
    <property type="evidence" value="ECO:0007669"/>
    <property type="project" value="UniProtKB-SubCell"/>
</dbReference>
<dbReference type="HOGENOM" id="CLU_1427855_0_0_1"/>
<dbReference type="PANTHER" id="PTHR47844">
    <property type="entry name" value="SYNTHASE CPS1, PUTATIVE (AFU_ORTHOLOGUE AFUA_7G02500)-RELATED"/>
    <property type="match status" value="1"/>
</dbReference>
<feature type="region of interest" description="Disordered" evidence="8">
    <location>
        <begin position="160"/>
        <end position="190"/>
    </location>
</feature>
<evidence type="ECO:0000256" key="3">
    <source>
        <dbReference type="ARBA" id="ARBA00022679"/>
    </source>
</evidence>
<protein>
    <recommendedName>
        <fullName evidence="12">Glycosyltransferase 2-like domain-containing protein</fullName>
    </recommendedName>
</protein>
<accession>E9DHS5</accession>
<name>E9DHS5_COCPS</name>
<dbReference type="STRING" id="443226.E9DHS5"/>
<dbReference type="EMBL" id="GL636509">
    <property type="protein sequence ID" value="EFW14007.1"/>
    <property type="molecule type" value="Genomic_DNA"/>
</dbReference>
<keyword evidence="7" id="KW-0325">Glycoprotein</keyword>
<evidence type="ECO:0000256" key="5">
    <source>
        <dbReference type="ARBA" id="ARBA00022989"/>
    </source>
</evidence>
<reference evidence="11" key="2">
    <citation type="submission" date="2010-03" db="EMBL/GenBank/DDBJ databases">
        <title>The genome sequence of Coccidioides posadasii strain Silveira.</title>
        <authorList>
            <consortium name="The Broad Institute Genome Sequencing Center for Infectious Disease"/>
            <person name="Neafsey D."/>
            <person name="Orbach M."/>
            <person name="Henn M.R."/>
            <person name="Cole G.T."/>
            <person name="Galgiani J."/>
            <person name="Gardner M.J."/>
            <person name="Kirkland T.N."/>
            <person name="Taylor J.W."/>
            <person name="Young S.K."/>
            <person name="Zeng Q."/>
            <person name="Koehrsen M."/>
            <person name="Alvarado L."/>
            <person name="Berlin A."/>
            <person name="Borenstein D."/>
            <person name="Chapman S.B."/>
            <person name="Chen Z."/>
            <person name="Engels R."/>
            <person name="Freedman E."/>
            <person name="Gellesch M."/>
            <person name="Goldberg J."/>
            <person name="Griggs A."/>
            <person name="Gujja S."/>
            <person name="Heilman E."/>
            <person name="Heiman D."/>
            <person name="Howarth C."/>
            <person name="Jen D."/>
            <person name="Larson L."/>
            <person name="Mehta T."/>
            <person name="Neiman D."/>
            <person name="Park D."/>
            <person name="Pearson M."/>
            <person name="Richards J."/>
            <person name="Roberts A."/>
            <person name="Saif S."/>
            <person name="Shea T."/>
            <person name="Shenoy N."/>
            <person name="Sisk P."/>
            <person name="Stolte C."/>
            <person name="Sykes S."/>
            <person name="Walk T."/>
            <person name="White J."/>
            <person name="Yandava C."/>
            <person name="Haas B."/>
            <person name="Nusbaum C."/>
            <person name="Birren B."/>
        </authorList>
    </citation>
    <scope>NUCLEOTIDE SEQUENCE [LARGE SCALE GENOMIC DNA]</scope>
    <source>
        <strain evidence="11">RMSCC 757 / Silveira</strain>
    </source>
</reference>
<comment type="subcellular location">
    <subcellularLocation>
        <location evidence="1">Membrane</location>
    </subcellularLocation>
</comment>
<dbReference type="InterPro" id="IPR052427">
    <property type="entry name" value="Glycosyltrans_GT2/GT47"/>
</dbReference>
<dbReference type="OrthoDB" id="2849215at2759"/>
<dbReference type="PANTHER" id="PTHR47844:SF1">
    <property type="entry name" value="EXOSTOSIN-LIKE 2"/>
    <property type="match status" value="1"/>
</dbReference>
<keyword evidence="4 9" id="KW-0812">Transmembrane</keyword>
<keyword evidence="3" id="KW-0808">Transferase</keyword>
<dbReference type="GO" id="GO:0016757">
    <property type="term" value="F:glycosyltransferase activity"/>
    <property type="evidence" value="ECO:0007669"/>
    <property type="project" value="UniProtKB-KW"/>
</dbReference>
<evidence type="ECO:0000256" key="1">
    <source>
        <dbReference type="ARBA" id="ARBA00004370"/>
    </source>
</evidence>
<dbReference type="AlphaFoldDB" id="E9DHS5"/>
<proteinExistence type="predicted"/>
<evidence type="ECO:0000256" key="6">
    <source>
        <dbReference type="ARBA" id="ARBA00023136"/>
    </source>
</evidence>
<keyword evidence="11" id="KW-1185">Reference proteome</keyword>